<proteinExistence type="predicted"/>
<keyword evidence="1" id="KW-1133">Transmembrane helix</keyword>
<dbReference type="RefSeq" id="WP_157093216.1">
    <property type="nucleotide sequence ID" value="NZ_LXEO01000017.1"/>
</dbReference>
<sequence length="47" mass="5053">MAVLMTLLAISFVNLGLAFGGRNPRLHLFIAGGCLMGLGLMIYPLEF</sequence>
<gene>
    <name evidence="2" type="ORF">M979_1583</name>
</gene>
<dbReference type="AlphaFoldDB" id="A0A1B7HSZ3"/>
<organism evidence="2 3">
    <name type="scientific">Buttiauxella noackiae ATCC 51607</name>
    <dbReference type="NCBI Taxonomy" id="1354255"/>
    <lineage>
        <taxon>Bacteria</taxon>
        <taxon>Pseudomonadati</taxon>
        <taxon>Pseudomonadota</taxon>
        <taxon>Gammaproteobacteria</taxon>
        <taxon>Enterobacterales</taxon>
        <taxon>Enterobacteriaceae</taxon>
        <taxon>Buttiauxella</taxon>
    </lineage>
</organism>
<dbReference type="EMBL" id="LXEO01000017">
    <property type="protein sequence ID" value="OAT18759.1"/>
    <property type="molecule type" value="Genomic_DNA"/>
</dbReference>
<keyword evidence="1" id="KW-0472">Membrane</keyword>
<reference evidence="2 3" key="1">
    <citation type="submission" date="2016-04" db="EMBL/GenBank/DDBJ databases">
        <title>ATOL: Assembling a taxonomically balanced genome-scale reconstruction of the evolutionary history of the Enterobacteriaceae.</title>
        <authorList>
            <person name="Plunkett G.III."/>
            <person name="Neeno-Eckwall E.C."/>
            <person name="Glasner J.D."/>
            <person name="Perna N.T."/>
        </authorList>
    </citation>
    <scope>NUCLEOTIDE SEQUENCE [LARGE SCALE GENOMIC DNA]</scope>
    <source>
        <strain evidence="2 3">ATCC 51607</strain>
    </source>
</reference>
<feature type="transmembrane region" description="Helical" evidence="1">
    <location>
        <begin position="28"/>
        <end position="45"/>
    </location>
</feature>
<evidence type="ECO:0000256" key="1">
    <source>
        <dbReference type="SAM" id="Phobius"/>
    </source>
</evidence>
<protein>
    <submittedName>
        <fullName evidence="2">Uncharacterized protein</fullName>
    </submittedName>
</protein>
<evidence type="ECO:0000313" key="3">
    <source>
        <dbReference type="Proteomes" id="UP000078286"/>
    </source>
</evidence>
<keyword evidence="3" id="KW-1185">Reference proteome</keyword>
<keyword evidence="1" id="KW-0812">Transmembrane</keyword>
<comment type="caution">
    <text evidence="2">The sequence shown here is derived from an EMBL/GenBank/DDBJ whole genome shotgun (WGS) entry which is preliminary data.</text>
</comment>
<dbReference type="Proteomes" id="UP000078286">
    <property type="component" value="Unassembled WGS sequence"/>
</dbReference>
<evidence type="ECO:0000313" key="2">
    <source>
        <dbReference type="EMBL" id="OAT18759.1"/>
    </source>
</evidence>
<name>A0A1B7HSZ3_9ENTR</name>
<dbReference type="PATRIC" id="fig|1354255.3.peg.1634"/>
<accession>A0A1B7HSZ3</accession>